<reference evidence="6 7" key="1">
    <citation type="journal article" date="2015" name="Sci. Rep.">
        <title>Chromosome-level genome map provides insights into diverse defense mechanisms in the medicinal fungus Ganoderma sinense.</title>
        <authorList>
            <person name="Zhu Y."/>
            <person name="Xu J."/>
            <person name="Sun C."/>
            <person name="Zhou S."/>
            <person name="Xu H."/>
            <person name="Nelson D.R."/>
            <person name="Qian J."/>
            <person name="Song J."/>
            <person name="Luo H."/>
            <person name="Xiang L."/>
            <person name="Li Y."/>
            <person name="Xu Z."/>
            <person name="Ji A."/>
            <person name="Wang L."/>
            <person name="Lu S."/>
            <person name="Hayward A."/>
            <person name="Sun W."/>
            <person name="Li X."/>
            <person name="Schwartz D.C."/>
            <person name="Wang Y."/>
            <person name="Chen S."/>
        </authorList>
    </citation>
    <scope>NUCLEOTIDE SEQUENCE [LARGE SCALE GENOMIC DNA]</scope>
    <source>
        <strain evidence="6 7">ZZ0214-1</strain>
    </source>
</reference>
<dbReference type="Proteomes" id="UP000230002">
    <property type="component" value="Unassembled WGS sequence"/>
</dbReference>
<dbReference type="GO" id="GO:0005634">
    <property type="term" value="C:nucleus"/>
    <property type="evidence" value="ECO:0007669"/>
    <property type="project" value="TreeGrafter"/>
</dbReference>
<gene>
    <name evidence="6" type="ORF">GSI_04507</name>
</gene>
<dbReference type="GO" id="GO:0046854">
    <property type="term" value="P:phosphatidylinositol phosphate biosynthetic process"/>
    <property type="evidence" value="ECO:0007669"/>
    <property type="project" value="TreeGrafter"/>
</dbReference>
<organism evidence="6 7">
    <name type="scientific">Ganoderma sinense ZZ0214-1</name>
    <dbReference type="NCBI Taxonomy" id="1077348"/>
    <lineage>
        <taxon>Eukaryota</taxon>
        <taxon>Fungi</taxon>
        <taxon>Dikarya</taxon>
        <taxon>Basidiomycota</taxon>
        <taxon>Agaricomycotina</taxon>
        <taxon>Agaricomycetes</taxon>
        <taxon>Polyporales</taxon>
        <taxon>Polyporaceae</taxon>
        <taxon>Ganoderma</taxon>
    </lineage>
</organism>
<name>A0A2G8SHL7_9APHY</name>
<evidence type="ECO:0000256" key="4">
    <source>
        <dbReference type="RuleBase" id="RU363090"/>
    </source>
</evidence>
<dbReference type="GO" id="GO:0032958">
    <property type="term" value="P:inositol phosphate biosynthetic process"/>
    <property type="evidence" value="ECO:0007669"/>
    <property type="project" value="InterPro"/>
</dbReference>
<dbReference type="PANTHER" id="PTHR12400:SF108">
    <property type="entry name" value="KINASE"/>
    <property type="match status" value="1"/>
</dbReference>
<dbReference type="GO" id="GO:0005737">
    <property type="term" value="C:cytoplasm"/>
    <property type="evidence" value="ECO:0007669"/>
    <property type="project" value="TreeGrafter"/>
</dbReference>
<feature type="compositionally biased region" description="Polar residues" evidence="5">
    <location>
        <begin position="1"/>
        <end position="13"/>
    </location>
</feature>
<dbReference type="EMBL" id="AYKW01000008">
    <property type="protein sequence ID" value="PIL33058.1"/>
    <property type="molecule type" value="Genomic_DNA"/>
</dbReference>
<dbReference type="AlphaFoldDB" id="A0A2G8SHL7"/>
<dbReference type="OrthoDB" id="338650at2759"/>
<evidence type="ECO:0000256" key="2">
    <source>
        <dbReference type="ARBA" id="ARBA00022679"/>
    </source>
</evidence>
<keyword evidence="2 4" id="KW-0808">Transferase</keyword>
<keyword evidence="7" id="KW-1185">Reference proteome</keyword>
<protein>
    <recommendedName>
        <fullName evidence="4">Kinase</fullName>
        <ecNumber evidence="4">2.7.-.-</ecNumber>
    </recommendedName>
</protein>
<dbReference type="Pfam" id="PF03770">
    <property type="entry name" value="IPK"/>
    <property type="match status" value="2"/>
</dbReference>
<sequence length="370" mass="40209">MSTAESSKTQPLESQVGGHPGVLTSEDGSLLIKPAHQAEVAFYQSVVADPAFAPLRPFVPKFYGTLRLEGRVDEAAAAADEIGNIQIVEVATEVQKDEYMRFISPRPPVASQSQGLLSLVLENLTHAFAKPNILDIKLGTVLYSDDASPEKRARMEKTARDTTSFETGVRLTGFQVYDLATGKAVNTPKAYGKSIKPANLPEGIARFFPFGCVPDAPQEPATNGDNVARPATGTGLPPDMLLPVLESMREDVAEIRAALAEMDMRMVGGSLLIIYEADLERAHEGLKWLEEVPDEEDEDEEEEEEEEEEQKRAGPPYLVKLIDFAHTKIVPGIGPDEGVLKGVDTVLRLLDGRIEQTKAVLASKDASSRS</sequence>
<accession>A0A2G8SHL7</accession>
<comment type="similarity">
    <text evidence="1 4">Belongs to the inositol phosphokinase (IPK) family.</text>
</comment>
<dbReference type="SUPFAM" id="SSF56104">
    <property type="entry name" value="SAICAR synthase-like"/>
    <property type="match status" value="1"/>
</dbReference>
<comment type="caution">
    <text evidence="6">The sequence shown here is derived from an EMBL/GenBank/DDBJ whole genome shotgun (WGS) entry which is preliminary data.</text>
</comment>
<evidence type="ECO:0000313" key="6">
    <source>
        <dbReference type="EMBL" id="PIL33058.1"/>
    </source>
</evidence>
<feature type="compositionally biased region" description="Acidic residues" evidence="5">
    <location>
        <begin position="291"/>
        <end position="308"/>
    </location>
</feature>
<proteinExistence type="inferred from homology"/>
<feature type="region of interest" description="Disordered" evidence="5">
    <location>
        <begin position="1"/>
        <end position="20"/>
    </location>
</feature>
<evidence type="ECO:0000313" key="7">
    <source>
        <dbReference type="Proteomes" id="UP000230002"/>
    </source>
</evidence>
<dbReference type="PANTHER" id="PTHR12400">
    <property type="entry name" value="INOSITOL POLYPHOSPHATE KINASE"/>
    <property type="match status" value="1"/>
</dbReference>
<dbReference type="GO" id="GO:0008440">
    <property type="term" value="F:inositol-1,4,5-trisphosphate 3-kinase activity"/>
    <property type="evidence" value="ECO:0007669"/>
    <property type="project" value="TreeGrafter"/>
</dbReference>
<dbReference type="GO" id="GO:0000824">
    <property type="term" value="F:inositol-1,4,5,6-tetrakisphosphate 3-kinase activity"/>
    <property type="evidence" value="ECO:0007669"/>
    <property type="project" value="TreeGrafter"/>
</dbReference>
<evidence type="ECO:0000256" key="5">
    <source>
        <dbReference type="SAM" id="MobiDB-lite"/>
    </source>
</evidence>
<dbReference type="InterPro" id="IPR038286">
    <property type="entry name" value="IPK_sf"/>
</dbReference>
<keyword evidence="3 4" id="KW-0418">Kinase</keyword>
<dbReference type="EC" id="2.7.-.-" evidence="4"/>
<dbReference type="STRING" id="1077348.A0A2G8SHL7"/>
<evidence type="ECO:0000256" key="1">
    <source>
        <dbReference type="ARBA" id="ARBA00007374"/>
    </source>
</evidence>
<feature type="region of interest" description="Disordered" evidence="5">
    <location>
        <begin position="289"/>
        <end position="315"/>
    </location>
</feature>
<evidence type="ECO:0000256" key="3">
    <source>
        <dbReference type="ARBA" id="ARBA00022777"/>
    </source>
</evidence>
<dbReference type="InterPro" id="IPR005522">
    <property type="entry name" value="IPK"/>
</dbReference>
<dbReference type="Gene3D" id="3.30.470.160">
    <property type="entry name" value="Inositol polyphosphate kinase"/>
    <property type="match status" value="1"/>
</dbReference>